<proteinExistence type="predicted"/>
<dbReference type="OMA" id="YAIRDEP"/>
<reference evidence="2" key="1">
    <citation type="journal article" date="2015" name="Proc. Natl. Acad. Sci. U.S.A.">
        <title>Genome sequencing of adzuki bean (Vigna angularis) provides insight into high starch and low fat accumulation and domestication.</title>
        <authorList>
            <person name="Yang K."/>
            <person name="Tian Z."/>
            <person name="Chen C."/>
            <person name="Luo L."/>
            <person name="Zhao B."/>
            <person name="Wang Z."/>
            <person name="Yu L."/>
            <person name="Li Y."/>
            <person name="Sun Y."/>
            <person name="Li W."/>
            <person name="Chen Y."/>
            <person name="Li Y."/>
            <person name="Zhang Y."/>
            <person name="Ai D."/>
            <person name="Zhao J."/>
            <person name="Shang C."/>
            <person name="Ma Y."/>
            <person name="Wu B."/>
            <person name="Wang M."/>
            <person name="Gao L."/>
            <person name="Sun D."/>
            <person name="Zhang P."/>
            <person name="Guo F."/>
            <person name="Wang W."/>
            <person name="Li Y."/>
            <person name="Wang J."/>
            <person name="Varshney R.K."/>
            <person name="Wang J."/>
            <person name="Ling H.Q."/>
            <person name="Wan P."/>
        </authorList>
    </citation>
    <scope>NUCLEOTIDE SEQUENCE</scope>
    <source>
        <strain evidence="2">cv. Jingnong 6</strain>
    </source>
</reference>
<dbReference type="AlphaFoldDB" id="A0A0L9UJZ1"/>
<accession>A0A0L9UJZ1</accession>
<protein>
    <submittedName>
        <fullName evidence="1">Uncharacterized protein</fullName>
    </submittedName>
</protein>
<name>A0A0L9UJZ1_PHAAN</name>
<evidence type="ECO:0000313" key="1">
    <source>
        <dbReference type="EMBL" id="KOM43073.1"/>
    </source>
</evidence>
<evidence type="ECO:0000313" key="2">
    <source>
        <dbReference type="Proteomes" id="UP000053144"/>
    </source>
</evidence>
<dbReference type="Proteomes" id="UP000053144">
    <property type="component" value="Chromosome 5"/>
</dbReference>
<dbReference type="Gramene" id="KOM43073">
    <property type="protein sequence ID" value="KOM43073"/>
    <property type="gene ID" value="LR48_Vigan05g067700"/>
</dbReference>
<sequence>MTVGALDNLQQMEKFSTRAAVTLEGYYGTQQSVQGMLNLMGPTRDDYYGNQQTLQGLGPISSIPTSHDGYYGAHQGISGLAQLDFLRTGFTYSIRDDPNVRATQLHEDPSRHA</sequence>
<dbReference type="EMBL" id="CM003375">
    <property type="protein sequence ID" value="KOM43073.1"/>
    <property type="molecule type" value="Genomic_DNA"/>
</dbReference>
<organism evidence="1 2">
    <name type="scientific">Phaseolus angularis</name>
    <name type="common">Azuki bean</name>
    <name type="synonym">Vigna angularis</name>
    <dbReference type="NCBI Taxonomy" id="3914"/>
    <lineage>
        <taxon>Eukaryota</taxon>
        <taxon>Viridiplantae</taxon>
        <taxon>Streptophyta</taxon>
        <taxon>Embryophyta</taxon>
        <taxon>Tracheophyta</taxon>
        <taxon>Spermatophyta</taxon>
        <taxon>Magnoliopsida</taxon>
        <taxon>eudicotyledons</taxon>
        <taxon>Gunneridae</taxon>
        <taxon>Pentapetalae</taxon>
        <taxon>rosids</taxon>
        <taxon>fabids</taxon>
        <taxon>Fabales</taxon>
        <taxon>Fabaceae</taxon>
        <taxon>Papilionoideae</taxon>
        <taxon>50 kb inversion clade</taxon>
        <taxon>NPAAA clade</taxon>
        <taxon>indigoferoid/millettioid clade</taxon>
        <taxon>Phaseoleae</taxon>
        <taxon>Vigna</taxon>
    </lineage>
</organism>
<dbReference type="STRING" id="3914.A0A0L9UJZ1"/>
<gene>
    <name evidence="1" type="ORF">LR48_Vigan05g067700</name>
</gene>